<dbReference type="PANTHER" id="PTHR46600:SF7">
    <property type="entry name" value="SI:DKEY-228B2.6-RELATED"/>
    <property type="match status" value="1"/>
</dbReference>
<dbReference type="SMART" id="SM00692">
    <property type="entry name" value="DM3"/>
    <property type="match status" value="1"/>
</dbReference>
<evidence type="ECO:0000256" key="6">
    <source>
        <dbReference type="SAM" id="MobiDB-lite"/>
    </source>
</evidence>
<keyword evidence="4 5" id="KW-0238">DNA-binding</keyword>
<dbReference type="GO" id="GO:0006357">
    <property type="term" value="P:regulation of transcription by RNA polymerase II"/>
    <property type="evidence" value="ECO:0007669"/>
    <property type="project" value="TreeGrafter"/>
</dbReference>
<dbReference type="SUPFAM" id="SSF57716">
    <property type="entry name" value="Glucocorticoid receptor-like (DNA-binding domain)"/>
    <property type="match status" value="2"/>
</dbReference>
<sequence length="319" mass="36645">MPLTCIILNCGSRANRDPVKFYAVPKVLNFAHLKHKNELSKLRREMWLSAIKRNDLTDNKIKHQRVCSKHFLSGKPATLEDKDDLDWIPSQNLGHTSTDFRKKPETSDRSPTNFDEPSSNVLKLDMPGCAAINCSNSNAKGFLMKKFPTDPVRRKEWVDRMKRDKWMPTKHSCICEVHFEQQMWEKTRVDGRRTLKCSAVPTLFCFSKPKPARKPRTKRVSTTSRILKNGENLTTPMDFEQVIVEGLPRVGELSKTGFSTIPDIDYIKKEHDYTKNENLTASMDFEQIIVEGLPRIGARPLYKRAFSAIISFNEVATET</sequence>
<feature type="domain" description="THAP-type" evidence="7">
    <location>
        <begin position="126"/>
        <end position="204"/>
    </location>
</feature>
<dbReference type="Pfam" id="PF05485">
    <property type="entry name" value="THAP"/>
    <property type="match status" value="2"/>
</dbReference>
<reference evidence="9" key="1">
    <citation type="submission" date="2023-01" db="EMBL/GenBank/DDBJ databases">
        <title>Key to firefly adult light organ development and bioluminescence: homeobox transcription factors regulate luciferase expression and transportation to peroxisome.</title>
        <authorList>
            <person name="Fu X."/>
        </authorList>
    </citation>
    <scope>NUCLEOTIDE SEQUENCE [LARGE SCALE GENOMIC DNA]</scope>
</reference>
<feature type="region of interest" description="Disordered" evidence="6">
    <location>
        <begin position="96"/>
        <end position="117"/>
    </location>
</feature>
<evidence type="ECO:0000313" key="8">
    <source>
        <dbReference type="EMBL" id="KAK4874289.1"/>
    </source>
</evidence>
<accession>A0AAN7SE13</accession>
<evidence type="ECO:0000256" key="3">
    <source>
        <dbReference type="ARBA" id="ARBA00022833"/>
    </source>
</evidence>
<comment type="caution">
    <text evidence="8">The sequence shown here is derived from an EMBL/GenBank/DDBJ whole genome shotgun (WGS) entry which is preliminary data.</text>
</comment>
<dbReference type="AlphaFoldDB" id="A0AAN7SE13"/>
<dbReference type="PROSITE" id="PS50950">
    <property type="entry name" value="ZF_THAP"/>
    <property type="match status" value="2"/>
</dbReference>
<evidence type="ECO:0000259" key="7">
    <source>
        <dbReference type="PROSITE" id="PS50950"/>
    </source>
</evidence>
<evidence type="ECO:0000256" key="4">
    <source>
        <dbReference type="ARBA" id="ARBA00023125"/>
    </source>
</evidence>
<keyword evidence="3" id="KW-0862">Zinc</keyword>
<dbReference type="GO" id="GO:0003700">
    <property type="term" value="F:DNA-binding transcription factor activity"/>
    <property type="evidence" value="ECO:0007669"/>
    <property type="project" value="TreeGrafter"/>
</dbReference>
<keyword evidence="9" id="KW-1185">Reference proteome</keyword>
<evidence type="ECO:0000256" key="5">
    <source>
        <dbReference type="PROSITE-ProRule" id="PRU00309"/>
    </source>
</evidence>
<dbReference type="PANTHER" id="PTHR46600">
    <property type="entry name" value="THAP DOMAIN-CONTAINING"/>
    <property type="match status" value="1"/>
</dbReference>
<dbReference type="Proteomes" id="UP001353858">
    <property type="component" value="Unassembled WGS sequence"/>
</dbReference>
<keyword evidence="2 5" id="KW-0863">Zinc-finger</keyword>
<dbReference type="InterPro" id="IPR006612">
    <property type="entry name" value="THAP_Znf"/>
</dbReference>
<dbReference type="InterPro" id="IPR026516">
    <property type="entry name" value="THAP1/10"/>
</dbReference>
<evidence type="ECO:0000256" key="2">
    <source>
        <dbReference type="ARBA" id="ARBA00022771"/>
    </source>
</evidence>
<dbReference type="GO" id="GO:0008270">
    <property type="term" value="F:zinc ion binding"/>
    <property type="evidence" value="ECO:0007669"/>
    <property type="project" value="UniProtKB-KW"/>
</dbReference>
<feature type="domain" description="THAP-type" evidence="7">
    <location>
        <begin position="1"/>
        <end position="92"/>
    </location>
</feature>
<proteinExistence type="predicted"/>
<organism evidence="8 9">
    <name type="scientific">Aquatica leii</name>
    <dbReference type="NCBI Taxonomy" id="1421715"/>
    <lineage>
        <taxon>Eukaryota</taxon>
        <taxon>Metazoa</taxon>
        <taxon>Ecdysozoa</taxon>
        <taxon>Arthropoda</taxon>
        <taxon>Hexapoda</taxon>
        <taxon>Insecta</taxon>
        <taxon>Pterygota</taxon>
        <taxon>Neoptera</taxon>
        <taxon>Endopterygota</taxon>
        <taxon>Coleoptera</taxon>
        <taxon>Polyphaga</taxon>
        <taxon>Elateriformia</taxon>
        <taxon>Elateroidea</taxon>
        <taxon>Lampyridae</taxon>
        <taxon>Luciolinae</taxon>
        <taxon>Aquatica</taxon>
    </lineage>
</organism>
<protein>
    <recommendedName>
        <fullName evidence="7">THAP-type domain-containing protein</fullName>
    </recommendedName>
</protein>
<gene>
    <name evidence="8" type="ORF">RN001_013649</name>
</gene>
<dbReference type="InterPro" id="IPR038441">
    <property type="entry name" value="THAP_Znf_sf"/>
</dbReference>
<dbReference type="GO" id="GO:0000978">
    <property type="term" value="F:RNA polymerase II cis-regulatory region sequence-specific DNA binding"/>
    <property type="evidence" value="ECO:0007669"/>
    <property type="project" value="TreeGrafter"/>
</dbReference>
<dbReference type="GO" id="GO:0005634">
    <property type="term" value="C:nucleus"/>
    <property type="evidence" value="ECO:0007669"/>
    <property type="project" value="TreeGrafter"/>
</dbReference>
<feature type="compositionally biased region" description="Basic and acidic residues" evidence="6">
    <location>
        <begin position="98"/>
        <end position="108"/>
    </location>
</feature>
<keyword evidence="1" id="KW-0479">Metal-binding</keyword>
<dbReference type="SMART" id="SM00980">
    <property type="entry name" value="THAP"/>
    <property type="match status" value="2"/>
</dbReference>
<name>A0AAN7SE13_9COLE</name>
<dbReference type="Gene3D" id="6.20.210.20">
    <property type="entry name" value="THAP domain"/>
    <property type="match status" value="1"/>
</dbReference>
<dbReference type="EMBL" id="JARPUR010000006">
    <property type="protein sequence ID" value="KAK4874289.1"/>
    <property type="molecule type" value="Genomic_DNA"/>
</dbReference>
<evidence type="ECO:0000313" key="9">
    <source>
        <dbReference type="Proteomes" id="UP001353858"/>
    </source>
</evidence>
<evidence type="ECO:0000256" key="1">
    <source>
        <dbReference type="ARBA" id="ARBA00022723"/>
    </source>
</evidence>